<evidence type="ECO:0000313" key="2">
    <source>
        <dbReference type="Proteomes" id="UP000265520"/>
    </source>
</evidence>
<dbReference type="Proteomes" id="UP000265520">
    <property type="component" value="Unassembled WGS sequence"/>
</dbReference>
<comment type="caution">
    <text evidence="1">The sequence shown here is derived from an EMBL/GenBank/DDBJ whole genome shotgun (WGS) entry which is preliminary data.</text>
</comment>
<reference evidence="1 2" key="1">
    <citation type="journal article" date="2018" name="Front. Plant Sci.">
        <title>Red Clover (Trifolium pratense) and Zigzag Clover (T. medium) - A Picture of Genomic Similarities and Differences.</title>
        <authorList>
            <person name="Dluhosova J."/>
            <person name="Istvanek J."/>
            <person name="Nedelnik J."/>
            <person name="Repkova J."/>
        </authorList>
    </citation>
    <scope>NUCLEOTIDE SEQUENCE [LARGE SCALE GENOMIC DNA]</scope>
    <source>
        <strain evidence="2">cv. 10/8</strain>
        <tissue evidence="1">Leaf</tissue>
    </source>
</reference>
<feature type="non-terminal residue" evidence="1">
    <location>
        <position position="1"/>
    </location>
</feature>
<name>A0A392PIL8_9FABA</name>
<dbReference type="EMBL" id="LXQA010082061">
    <property type="protein sequence ID" value="MCI11923.1"/>
    <property type="molecule type" value="Genomic_DNA"/>
</dbReference>
<dbReference type="AlphaFoldDB" id="A0A392PIL8"/>
<organism evidence="1 2">
    <name type="scientific">Trifolium medium</name>
    <dbReference type="NCBI Taxonomy" id="97028"/>
    <lineage>
        <taxon>Eukaryota</taxon>
        <taxon>Viridiplantae</taxon>
        <taxon>Streptophyta</taxon>
        <taxon>Embryophyta</taxon>
        <taxon>Tracheophyta</taxon>
        <taxon>Spermatophyta</taxon>
        <taxon>Magnoliopsida</taxon>
        <taxon>eudicotyledons</taxon>
        <taxon>Gunneridae</taxon>
        <taxon>Pentapetalae</taxon>
        <taxon>rosids</taxon>
        <taxon>fabids</taxon>
        <taxon>Fabales</taxon>
        <taxon>Fabaceae</taxon>
        <taxon>Papilionoideae</taxon>
        <taxon>50 kb inversion clade</taxon>
        <taxon>NPAAA clade</taxon>
        <taxon>Hologalegina</taxon>
        <taxon>IRL clade</taxon>
        <taxon>Trifolieae</taxon>
        <taxon>Trifolium</taxon>
    </lineage>
</organism>
<sequence>DHPFLFLLEAMVPPTVPLVSKASVEDTVGSVCLLTKTGNIMLVCSIKLEDSEISFGVLDERQTGKFTVNGASIVELLGVDSLSVREAIIT</sequence>
<keyword evidence="2" id="KW-1185">Reference proteome</keyword>
<proteinExistence type="predicted"/>
<accession>A0A392PIL8</accession>
<evidence type="ECO:0000313" key="1">
    <source>
        <dbReference type="EMBL" id="MCI11923.1"/>
    </source>
</evidence>
<protein>
    <submittedName>
        <fullName evidence="1">Uncharacterized protein</fullName>
    </submittedName>
</protein>